<proteinExistence type="inferred from homology"/>
<dbReference type="SUPFAM" id="SSF50129">
    <property type="entry name" value="GroES-like"/>
    <property type="match status" value="1"/>
</dbReference>
<dbReference type="InterPro" id="IPR002328">
    <property type="entry name" value="ADH_Zn_CS"/>
</dbReference>
<protein>
    <submittedName>
        <fullName evidence="8">Zinc-dependent alcohol dehydrogenase family protein</fullName>
    </submittedName>
</protein>
<dbReference type="SMART" id="SM00829">
    <property type="entry name" value="PKS_ER"/>
    <property type="match status" value="1"/>
</dbReference>
<reference evidence="9" key="1">
    <citation type="journal article" date="2019" name="Int. J. Syst. Evol. Microbiol.">
        <title>The Global Catalogue of Microorganisms (GCM) 10K type strain sequencing project: providing services to taxonomists for standard genome sequencing and annotation.</title>
        <authorList>
            <consortium name="The Broad Institute Genomics Platform"/>
            <consortium name="The Broad Institute Genome Sequencing Center for Infectious Disease"/>
            <person name="Wu L."/>
            <person name="Ma J."/>
        </authorList>
    </citation>
    <scope>NUCLEOTIDE SEQUENCE [LARGE SCALE GENOMIC DNA]</scope>
    <source>
        <strain evidence="9">JCM 16540</strain>
    </source>
</reference>
<dbReference type="EMBL" id="BAAAYR010000001">
    <property type="protein sequence ID" value="GAA3558087.1"/>
    <property type="molecule type" value="Genomic_DNA"/>
</dbReference>
<dbReference type="Gene3D" id="3.40.50.720">
    <property type="entry name" value="NAD(P)-binding Rossmann-like Domain"/>
    <property type="match status" value="1"/>
</dbReference>
<keyword evidence="2 6" id="KW-0479">Metal-binding</keyword>
<comment type="cofactor">
    <cofactor evidence="6">
        <name>Zn(2+)</name>
        <dbReference type="ChEBI" id="CHEBI:29105"/>
    </cofactor>
</comment>
<dbReference type="InterPro" id="IPR013154">
    <property type="entry name" value="ADH-like_N"/>
</dbReference>
<dbReference type="InterPro" id="IPR020843">
    <property type="entry name" value="ER"/>
</dbReference>
<evidence type="ECO:0000256" key="1">
    <source>
        <dbReference type="ARBA" id="ARBA00008072"/>
    </source>
</evidence>
<name>A0ABP6WZI8_9ACTN</name>
<dbReference type="PANTHER" id="PTHR43880">
    <property type="entry name" value="ALCOHOL DEHYDROGENASE"/>
    <property type="match status" value="1"/>
</dbReference>
<evidence type="ECO:0000256" key="3">
    <source>
        <dbReference type="ARBA" id="ARBA00022833"/>
    </source>
</evidence>
<dbReference type="PROSITE" id="PS00059">
    <property type="entry name" value="ADH_ZINC"/>
    <property type="match status" value="1"/>
</dbReference>
<dbReference type="SUPFAM" id="SSF51735">
    <property type="entry name" value="NAD(P)-binding Rossmann-fold domains"/>
    <property type="match status" value="1"/>
</dbReference>
<gene>
    <name evidence="8" type="ORF">GCM10022197_11760</name>
</gene>
<dbReference type="Gene3D" id="3.90.180.10">
    <property type="entry name" value="Medium-chain alcohol dehydrogenases, catalytic domain"/>
    <property type="match status" value="1"/>
</dbReference>
<dbReference type="Pfam" id="PF00107">
    <property type="entry name" value="ADH_zinc_N"/>
    <property type="match status" value="1"/>
</dbReference>
<evidence type="ECO:0000256" key="2">
    <source>
        <dbReference type="ARBA" id="ARBA00022723"/>
    </source>
</evidence>
<evidence type="ECO:0000313" key="9">
    <source>
        <dbReference type="Proteomes" id="UP001500767"/>
    </source>
</evidence>
<accession>A0ABP6WZI8</accession>
<dbReference type="RefSeq" id="WP_204911816.1">
    <property type="nucleotide sequence ID" value="NZ_BAAAYR010000001.1"/>
</dbReference>
<keyword evidence="4" id="KW-0560">Oxidoreductase</keyword>
<keyword evidence="5" id="KW-0520">NAD</keyword>
<evidence type="ECO:0000256" key="4">
    <source>
        <dbReference type="ARBA" id="ARBA00023002"/>
    </source>
</evidence>
<dbReference type="PANTHER" id="PTHR43880:SF12">
    <property type="entry name" value="ALCOHOL DEHYDROGENASE CLASS-3"/>
    <property type="match status" value="1"/>
</dbReference>
<organism evidence="8 9">
    <name type="scientific">Microlunatus spumicola</name>
    <dbReference type="NCBI Taxonomy" id="81499"/>
    <lineage>
        <taxon>Bacteria</taxon>
        <taxon>Bacillati</taxon>
        <taxon>Actinomycetota</taxon>
        <taxon>Actinomycetes</taxon>
        <taxon>Propionibacteriales</taxon>
        <taxon>Propionibacteriaceae</taxon>
        <taxon>Microlunatus</taxon>
    </lineage>
</organism>
<evidence type="ECO:0000313" key="8">
    <source>
        <dbReference type="EMBL" id="GAA3558087.1"/>
    </source>
</evidence>
<dbReference type="InterPro" id="IPR013149">
    <property type="entry name" value="ADH-like_C"/>
</dbReference>
<sequence>MRAVVLRRPGQPLEVEDVTLAEPGDDEVRVRVEAAGVCHSDLHYVTGDLRGKLPAVIGHEGVGVVERVGRSVTRVAPGDRVVFTWRPRCGDCEFCSSGRPALCVVGRVQGTTGGLPDGTSRLSQGGETVHHLMGVSCFAEACVVSARSLVKIPDDVPAQVAAIVGCAVVTGVGAVLNLMRESTGQPVVVVGAGGVGLSAVLGLQLVSAGRVVVVDTVAARLELAAELGATDVVDASAVDAAAELARMFPGGARWAVDAVGAAGTLELALGSLGPTGTLVALGLGHVDTTFRVPVNLLVQQERRILGSLYGSSNPLVQVPLILDLYRRGRLPLDRLVGRTFGLSEVNEAYAALTGGAVGRATLDPSR</sequence>
<dbReference type="InterPro" id="IPR036291">
    <property type="entry name" value="NAD(P)-bd_dom_sf"/>
</dbReference>
<evidence type="ECO:0000256" key="5">
    <source>
        <dbReference type="ARBA" id="ARBA00023027"/>
    </source>
</evidence>
<comment type="similarity">
    <text evidence="1 6">Belongs to the zinc-containing alcohol dehydrogenase family.</text>
</comment>
<comment type="caution">
    <text evidence="8">The sequence shown here is derived from an EMBL/GenBank/DDBJ whole genome shotgun (WGS) entry which is preliminary data.</text>
</comment>
<dbReference type="Pfam" id="PF08240">
    <property type="entry name" value="ADH_N"/>
    <property type="match status" value="1"/>
</dbReference>
<dbReference type="InterPro" id="IPR011032">
    <property type="entry name" value="GroES-like_sf"/>
</dbReference>
<feature type="domain" description="Enoyl reductase (ER)" evidence="7">
    <location>
        <begin position="10"/>
        <end position="305"/>
    </location>
</feature>
<keyword evidence="9" id="KW-1185">Reference proteome</keyword>
<evidence type="ECO:0000256" key="6">
    <source>
        <dbReference type="RuleBase" id="RU361277"/>
    </source>
</evidence>
<evidence type="ECO:0000259" key="7">
    <source>
        <dbReference type="SMART" id="SM00829"/>
    </source>
</evidence>
<keyword evidence="3 6" id="KW-0862">Zinc</keyword>
<dbReference type="Proteomes" id="UP001500767">
    <property type="component" value="Unassembled WGS sequence"/>
</dbReference>